<dbReference type="RefSeq" id="WP_253446570.1">
    <property type="nucleotide sequence ID" value="NZ_JARWAL010000007.1"/>
</dbReference>
<proteinExistence type="predicted"/>
<evidence type="ECO:0000313" key="1">
    <source>
        <dbReference type="EMBL" id="MDR5893022.1"/>
    </source>
</evidence>
<organism evidence="1 2">
    <name type="scientific">Halomonas mongoliensis</name>
    <dbReference type="NCBI Taxonomy" id="321265"/>
    <lineage>
        <taxon>Bacteria</taxon>
        <taxon>Pseudomonadati</taxon>
        <taxon>Pseudomonadota</taxon>
        <taxon>Gammaproteobacteria</taxon>
        <taxon>Oceanospirillales</taxon>
        <taxon>Halomonadaceae</taxon>
        <taxon>Halomonas</taxon>
    </lineage>
</organism>
<dbReference type="EMBL" id="JARWAL010000007">
    <property type="protein sequence ID" value="MDR5893022.1"/>
    <property type="molecule type" value="Genomic_DNA"/>
</dbReference>
<dbReference type="Proteomes" id="UP001252270">
    <property type="component" value="Unassembled WGS sequence"/>
</dbReference>
<keyword evidence="2" id="KW-1185">Reference proteome</keyword>
<name>A0ABU1GNB9_9GAMM</name>
<evidence type="ECO:0000313" key="2">
    <source>
        <dbReference type="Proteomes" id="UP001252270"/>
    </source>
</evidence>
<reference evidence="1 2" key="1">
    <citation type="submission" date="2023-04" db="EMBL/GenBank/DDBJ databases">
        <title>A long-awaited taxogenomic arrangement of the family Halomonadaceae.</title>
        <authorList>
            <person name="De La Haba R."/>
            <person name="Chuvochina M."/>
            <person name="Wittouck S."/>
            <person name="Arahal D.R."/>
            <person name="Sanchez-Porro C."/>
            <person name="Hugenholtz P."/>
            <person name="Ventosa A."/>
        </authorList>
    </citation>
    <scope>NUCLEOTIDE SEQUENCE [LARGE SCALE GENOMIC DNA]</scope>
    <source>
        <strain evidence="1 2">DSM 17332</strain>
    </source>
</reference>
<gene>
    <name evidence="1" type="ORF">QC820_09340</name>
</gene>
<accession>A0ABU1GNB9</accession>
<comment type="caution">
    <text evidence="1">The sequence shown here is derived from an EMBL/GenBank/DDBJ whole genome shotgun (WGS) entry which is preliminary data.</text>
</comment>
<sequence length="90" mass="10492">MTYRINTGLRNGAQPTLQICDATTGSVRVAWEYPREPAGLSEEERELFQLRREEAVHDLFRRLFLLTTEQYLKGELDTPPRLGAWRRRSG</sequence>
<protein>
    <submittedName>
        <fullName evidence="1">Uncharacterized protein</fullName>
    </submittedName>
</protein>